<dbReference type="CDD" id="cd17323">
    <property type="entry name" value="MFS_Tpo1_MDR_like"/>
    <property type="match status" value="1"/>
</dbReference>
<dbReference type="PRINTS" id="PR00363">
    <property type="entry name" value="CYTOCHROMEB5"/>
</dbReference>
<feature type="transmembrane region" description="Helical" evidence="17">
    <location>
        <begin position="1320"/>
        <end position="1343"/>
    </location>
</feature>
<dbReference type="PRINTS" id="PR00406">
    <property type="entry name" value="CYTB5RDTASE"/>
</dbReference>
<evidence type="ECO:0000259" key="20">
    <source>
        <dbReference type="PROSITE" id="PS51384"/>
    </source>
</evidence>
<feature type="region of interest" description="Disordered" evidence="16">
    <location>
        <begin position="475"/>
        <end position="517"/>
    </location>
</feature>
<keyword evidence="22" id="KW-1185">Reference proteome</keyword>
<evidence type="ECO:0000256" key="9">
    <source>
        <dbReference type="ARBA" id="ARBA00022827"/>
    </source>
</evidence>
<dbReference type="EMBL" id="BDHI01000028">
    <property type="protein sequence ID" value="GCB27066.1"/>
    <property type="molecule type" value="Genomic_DNA"/>
</dbReference>
<dbReference type="PROSITE" id="PS51384">
    <property type="entry name" value="FAD_FR"/>
    <property type="match status" value="1"/>
</dbReference>
<dbReference type="Gene3D" id="3.40.50.80">
    <property type="entry name" value="Nucleotide-binding domain of ferredoxin-NADP reductase (FNR) module"/>
    <property type="match status" value="1"/>
</dbReference>
<dbReference type="STRING" id="105351.A0A401L6E2"/>
<dbReference type="CDD" id="cd12148">
    <property type="entry name" value="fungal_TF_MHR"/>
    <property type="match status" value="1"/>
</dbReference>
<feature type="transmembrane region" description="Helical" evidence="17">
    <location>
        <begin position="1355"/>
        <end position="1377"/>
    </location>
</feature>
<comment type="caution">
    <text evidence="21">The sequence shown here is derived from an EMBL/GenBank/DDBJ whole genome shotgun (WGS) entry which is preliminary data.</text>
</comment>
<dbReference type="SUPFAM" id="SSF52343">
    <property type="entry name" value="Ferredoxin reductase-like, C-terminal NADP-linked domain"/>
    <property type="match status" value="1"/>
</dbReference>
<accession>A0A401L6E2</accession>
<dbReference type="GO" id="GO:0020037">
    <property type="term" value="F:heme binding"/>
    <property type="evidence" value="ECO:0007669"/>
    <property type="project" value="InterPro"/>
</dbReference>
<dbReference type="SMART" id="SM01117">
    <property type="entry name" value="Cyt-b5"/>
    <property type="match status" value="1"/>
</dbReference>
<evidence type="ECO:0000256" key="12">
    <source>
        <dbReference type="ARBA" id="ARBA00023004"/>
    </source>
</evidence>
<evidence type="ECO:0000256" key="17">
    <source>
        <dbReference type="SAM" id="Phobius"/>
    </source>
</evidence>
<dbReference type="Gene3D" id="3.90.1470.20">
    <property type="match status" value="1"/>
</dbReference>
<evidence type="ECO:0000256" key="5">
    <source>
        <dbReference type="ARBA" id="ARBA00022630"/>
    </source>
</evidence>
<feature type="transmembrane region" description="Helical" evidence="17">
    <location>
        <begin position="1265"/>
        <end position="1284"/>
    </location>
</feature>
<dbReference type="PROSITE" id="PS50850">
    <property type="entry name" value="MFS"/>
    <property type="match status" value="1"/>
</dbReference>
<feature type="domain" description="FAD-binding FR-type" evidence="20">
    <location>
        <begin position="233"/>
        <end position="337"/>
    </location>
</feature>
<dbReference type="Pfam" id="PF07690">
    <property type="entry name" value="MFS_1"/>
    <property type="match status" value="1"/>
</dbReference>
<evidence type="ECO:0000259" key="18">
    <source>
        <dbReference type="PROSITE" id="PS50255"/>
    </source>
</evidence>
<evidence type="ECO:0000256" key="8">
    <source>
        <dbReference type="ARBA" id="ARBA00022801"/>
    </source>
</evidence>
<feature type="region of interest" description="Disordered" evidence="16">
    <location>
        <begin position="1133"/>
        <end position="1153"/>
    </location>
</feature>
<dbReference type="GO" id="GO:0008270">
    <property type="term" value="F:zinc ion binding"/>
    <property type="evidence" value="ECO:0007669"/>
    <property type="project" value="InterPro"/>
</dbReference>
<dbReference type="InterPro" id="IPR007219">
    <property type="entry name" value="XnlR_reg_dom"/>
</dbReference>
<dbReference type="InterPro" id="IPR011701">
    <property type="entry name" value="MFS"/>
</dbReference>
<dbReference type="GO" id="GO:0006351">
    <property type="term" value="P:DNA-templated transcription"/>
    <property type="evidence" value="ECO:0007669"/>
    <property type="project" value="InterPro"/>
</dbReference>
<dbReference type="Pfam" id="PF04082">
    <property type="entry name" value="Fungal_trans"/>
    <property type="match status" value="1"/>
</dbReference>
<keyword evidence="4" id="KW-0349">Heme</keyword>
<keyword evidence="5" id="KW-0285">Flavoprotein</keyword>
<dbReference type="GO" id="GO:0016791">
    <property type="term" value="F:phosphatase activity"/>
    <property type="evidence" value="ECO:0007669"/>
    <property type="project" value="InterPro"/>
</dbReference>
<dbReference type="InterPro" id="IPR020846">
    <property type="entry name" value="MFS_dom"/>
</dbReference>
<feature type="transmembrane region" description="Helical" evidence="17">
    <location>
        <begin position="1633"/>
        <end position="1655"/>
    </location>
</feature>
<organism evidence="21 22">
    <name type="scientific">Aspergillus awamori</name>
    <name type="common">Black koji mold</name>
    <dbReference type="NCBI Taxonomy" id="105351"/>
    <lineage>
        <taxon>Eukaryota</taxon>
        <taxon>Fungi</taxon>
        <taxon>Dikarya</taxon>
        <taxon>Ascomycota</taxon>
        <taxon>Pezizomycotina</taxon>
        <taxon>Eurotiomycetes</taxon>
        <taxon>Eurotiomycetidae</taxon>
        <taxon>Eurotiales</taxon>
        <taxon>Aspergillaceae</taxon>
        <taxon>Aspergillus</taxon>
    </lineage>
</organism>
<evidence type="ECO:0000256" key="1">
    <source>
        <dbReference type="ARBA" id="ARBA00001974"/>
    </source>
</evidence>
<dbReference type="InterPro" id="IPR001709">
    <property type="entry name" value="Flavoprot_Pyr_Nucl_cyt_Rdtase"/>
</dbReference>
<feature type="transmembrane region" description="Helical" evidence="17">
    <location>
        <begin position="1228"/>
        <end position="1250"/>
    </location>
</feature>
<comment type="subcellular location">
    <subcellularLocation>
        <location evidence="2">Membrane</location>
        <topology evidence="2">Multi-pass membrane protein</topology>
    </subcellularLocation>
</comment>
<dbReference type="PROSITE" id="PS00191">
    <property type="entry name" value="CYTOCHROME_B5_1"/>
    <property type="match status" value="1"/>
</dbReference>
<dbReference type="InterPro" id="IPR006384">
    <property type="entry name" value="HAD_hydro_PyrdxlP_Pase-like"/>
</dbReference>
<evidence type="ECO:0000256" key="13">
    <source>
        <dbReference type="ARBA" id="ARBA00023027"/>
    </source>
</evidence>
<keyword evidence="11" id="KW-0560">Oxidoreductase</keyword>
<dbReference type="GO" id="GO:0022857">
    <property type="term" value="F:transmembrane transporter activity"/>
    <property type="evidence" value="ECO:0007669"/>
    <property type="project" value="InterPro"/>
</dbReference>
<dbReference type="InterPro" id="IPR018506">
    <property type="entry name" value="Cyt_B5_heme-BS"/>
</dbReference>
<keyword evidence="15" id="KW-0539">Nucleus</keyword>
<name>A0A401L6E2_ASPAW</name>
<comment type="cofactor">
    <cofactor evidence="1">
        <name>FAD</name>
        <dbReference type="ChEBI" id="CHEBI:57692"/>
    </cofactor>
</comment>
<dbReference type="InterPro" id="IPR001199">
    <property type="entry name" value="Cyt_B5-like_heme/steroid-bd"/>
</dbReference>
<evidence type="ECO:0000313" key="22">
    <source>
        <dbReference type="Proteomes" id="UP000286921"/>
    </source>
</evidence>
<feature type="transmembrane region" description="Helical" evidence="17">
    <location>
        <begin position="1565"/>
        <end position="1585"/>
    </location>
</feature>
<dbReference type="Gene3D" id="3.10.120.10">
    <property type="entry name" value="Cytochrome b5-like heme/steroid binding domain"/>
    <property type="match status" value="1"/>
</dbReference>
<evidence type="ECO:0000256" key="14">
    <source>
        <dbReference type="ARBA" id="ARBA00023136"/>
    </source>
</evidence>
<evidence type="ECO:0000256" key="16">
    <source>
        <dbReference type="SAM" id="MobiDB-lite"/>
    </source>
</evidence>
<dbReference type="InterPro" id="IPR017938">
    <property type="entry name" value="Riboflavin_synthase-like_b-brl"/>
</dbReference>
<feature type="domain" description="Major facilitator superfamily (MFS) profile" evidence="19">
    <location>
        <begin position="1223"/>
        <end position="1660"/>
    </location>
</feature>
<dbReference type="PRINTS" id="PR00371">
    <property type="entry name" value="FPNCR"/>
</dbReference>
<keyword evidence="9" id="KW-0274">FAD</keyword>
<dbReference type="SUPFAM" id="SSF56784">
    <property type="entry name" value="HAD-like"/>
    <property type="match status" value="1"/>
</dbReference>
<keyword evidence="14 17" id="KW-0472">Membrane</keyword>
<dbReference type="InterPro" id="IPR039261">
    <property type="entry name" value="FNR_nucleotide-bd"/>
</dbReference>
<dbReference type="PANTHER" id="PTHR23502:SF59">
    <property type="entry name" value="MULTIDRUG TRANSPORTER, PUTATIVE (AFU_ORTHOLOGUE AFUA_1G10370)-RELATED"/>
    <property type="match status" value="1"/>
</dbReference>
<feature type="compositionally biased region" description="Polar residues" evidence="16">
    <location>
        <begin position="498"/>
        <end position="517"/>
    </location>
</feature>
<dbReference type="Gene3D" id="1.20.1250.20">
    <property type="entry name" value="MFS general substrate transporter like domains"/>
    <property type="match status" value="1"/>
</dbReference>
<comment type="similarity">
    <text evidence="3">Belongs to the flavoprotein pyridine nucleotide cytochrome reductase family.</text>
</comment>
<evidence type="ECO:0000256" key="3">
    <source>
        <dbReference type="ARBA" id="ARBA00006105"/>
    </source>
</evidence>
<evidence type="ECO:0000256" key="2">
    <source>
        <dbReference type="ARBA" id="ARBA00004141"/>
    </source>
</evidence>
<dbReference type="Pfam" id="PF12710">
    <property type="entry name" value="HAD"/>
    <property type="match status" value="1"/>
</dbReference>
<feature type="domain" description="Cytochrome b5 heme-binding" evidence="18">
    <location>
        <begin position="19"/>
        <end position="95"/>
    </location>
</feature>
<feature type="transmembrane region" description="Helical" evidence="17">
    <location>
        <begin position="1296"/>
        <end position="1314"/>
    </location>
</feature>
<evidence type="ECO:0000256" key="15">
    <source>
        <dbReference type="ARBA" id="ARBA00023242"/>
    </source>
</evidence>
<dbReference type="Pfam" id="PF00173">
    <property type="entry name" value="Cyt-b5"/>
    <property type="match status" value="1"/>
</dbReference>
<keyword evidence="12" id="KW-0408">Iron</keyword>
<dbReference type="InterPro" id="IPR023214">
    <property type="entry name" value="HAD_sf"/>
</dbReference>
<dbReference type="GO" id="GO:0005886">
    <property type="term" value="C:plasma membrane"/>
    <property type="evidence" value="ECO:0007669"/>
    <property type="project" value="TreeGrafter"/>
</dbReference>
<dbReference type="Pfam" id="PF00175">
    <property type="entry name" value="NAD_binding_1"/>
    <property type="match status" value="1"/>
</dbReference>
<sequence>MAQSVPLESTASMGADSQLTEYTLADIAKHNRKDDIWIAVHGQVFDITEYLQDHPGGVDVLLETAGSDATTAFEDVGHSEDSREILQEYLIGILKDAKKYVPPKAVRVISQKPEKTEKPATNISRLAVTGALGAVTTLLYVLSRKDPGVLNMRRVLGSAIPQEFSGYRLPGGGFANGFLAATLFSCAIGSVVARQAAKMMKIDHGFMRYPPHIKARKVVRADPHMAKGFLDSKEYQRLPLVQKDLLSPNVYRFVFALPDTKGVIGLPIGQHVAIRANIDGNTVSRSYTPVSNNLDLGRLELVVKCYPDGLLSGKYLANLTVGDEVEFRGPKGAMRYSRGLCAKIGMVAGGTGITPMYQLIRAICEDERDTTEISLIYANRSEGDILLREELEDFARKYPKNFKLWYMLDTAPEGWMYGSGYVNEAVLRERLPDPSAETKIMLCGPPGMVNACKKTLGVIGFQTLESIIRSFEYHQNQGSSTHPPAAPVALSSRAGSRASETSRIQSVPRTSNSDSDNSIEQHLGRLLIDDTRSYYVSNVLWANLGDEIAELRDLLHEPLVEEESAFLEEPVPERPLPTGSNAAILGFRALAHSLHPYHPPLTESVTLFGVFQENVSPMVRIFHMPTLARNYWDAVASLESLDKDTEALLFAIYYSAVISMEPEQCLRTIGVSKAHASETYLFAVEQALARADLLNTQSVTLLQAAVLFLFALRNEDDSRTVWSLTALIFHIAQAMGLHRDGVVFGLKPMETELRRRLWWHICLLDARSSEYHGCEPIVRDSAFDTKLPLNVEDADLTADMSELPTERTGVTGMYFCLIRCEVMRTMWKLSCVAPGLGSSRLGTGRPSLKEREALVQNLHDRLEERYLQHCDISQPFGLASTFVARLMVARAWLVARYLLDEKEHGDNLSGPVRDQLFMSSIEVLELSSLVLTNKAIAHWSWHSKTHIQWHAVAFVLSEICTRPPSADCDRAWQYVNTVYNNWKMKESGRKGTLWRPIRRLMAKAQYIREMQELDPAGRGRQRAPPNRDSMQGVLGPEMCWGTNAAYVSTPVDTACNVVGDLPSEILAGTLDPFEELFPGAPHVESSAHEPYERAKGLAGRSKDKSDSMLFWMRVHKAGFQHLHYGRHECDRPEKLRVSGGPDKPMRPRTKLHEPSVSAIGAHKTNLFEYPIYRVLTSIMSLDHQERTKSEAVLAHPLLYEATTPDVLVDFNGPDDPYRSINWPFRKKAITTILYGMTTCWITFASAIYSAGMQPIAHEFGVSKEVSILGISLLVFGLGLGPLLWAPLSEVYGRKMVTILPYFIAGIFSFGTATAKDIQTLMITRFFSGFFGSSSVAITGGAMADIWKPEHRGVAIVVYSVTLVGGPCLGPIIGGAFVSNSSLGWRWTEYLTGILMVVQSVLDFLVLDESYAPALLVQKARRLRLEGKNWALHAKHEEWDVSISEMSQKYLIRPFQILNTPIGLFMSIYGSFVYAILYVNLESFPIEFQEKRGWGHVTGGLPFVALLVGIFVAALANVYNNRYYFRKLRENNGKPVPEARLPPMMVGGVAFTGGLFLFAWTSSPHINYWPSLVGIAFTGFGFTTIFQSSINYLVDTFLRFSASAVAATTLLRSILAGAFPLFVQPMFQGIGVNWGITVFGCVAAVLIPVPFLFFAFGKRIRAKSQWNLKIMVGWLVSEMVVSDHVEVAEDQVMPVYNFDGTIFMQDTGHVLFDNLGCGAKRRQMLDEQIKSGERSFREVSEEMWGSLRIPFEDGFDVMQEELDIDPGFQEFHKFCIEKGIDFNVISAGLKPVLQKVLDTFLGEQEASRIQIVANDADIKSDGSEWKPIWRHETELGHDKALSIKEGRAQAAEDALEGEIPLIIFIGDGVSDLPAAREADVLFARKGLRLEEYCIENKIPYIGFDSFSDVKREVEAIMKEDQEKTKGVGKPARFNPRANMWRRISSKQAVPKFVAATPSREEKMFLWPESFSEYRPKNADDIRV</sequence>
<keyword evidence="13" id="KW-0520">NAD</keyword>
<dbReference type="FunFam" id="3.10.120.10:FF:000002">
    <property type="entry name" value="Cytochrome b5 type B"/>
    <property type="match status" value="1"/>
</dbReference>
<dbReference type="GO" id="GO:0003677">
    <property type="term" value="F:DNA binding"/>
    <property type="evidence" value="ECO:0007669"/>
    <property type="project" value="InterPro"/>
</dbReference>
<keyword evidence="7" id="KW-0479">Metal-binding</keyword>
<evidence type="ECO:0000256" key="7">
    <source>
        <dbReference type="ARBA" id="ARBA00022723"/>
    </source>
</evidence>
<feature type="transmembrane region" description="Helical" evidence="17">
    <location>
        <begin position="1456"/>
        <end position="1478"/>
    </location>
</feature>
<dbReference type="InterPro" id="IPR036412">
    <property type="entry name" value="HAD-like_sf"/>
</dbReference>
<evidence type="ECO:0000256" key="4">
    <source>
        <dbReference type="ARBA" id="ARBA00022617"/>
    </source>
</evidence>
<evidence type="ECO:0000313" key="21">
    <source>
        <dbReference type="EMBL" id="GCB27066.1"/>
    </source>
</evidence>
<dbReference type="FunFam" id="3.40.50.80:FF:000009">
    <property type="entry name" value="NADH-cytochrome b5 reductase"/>
    <property type="match status" value="1"/>
</dbReference>
<dbReference type="Gene3D" id="3.40.50.1000">
    <property type="entry name" value="HAD superfamily/HAD-like"/>
    <property type="match status" value="1"/>
</dbReference>
<dbReference type="SUPFAM" id="SSF103473">
    <property type="entry name" value="MFS general substrate transporter"/>
    <property type="match status" value="1"/>
</dbReference>
<dbReference type="Pfam" id="PF00970">
    <property type="entry name" value="FAD_binding_6"/>
    <property type="match status" value="1"/>
</dbReference>
<dbReference type="FunFam" id="1.20.1250.20:FF:000011">
    <property type="entry name" value="MFS multidrug transporter, putative"/>
    <property type="match status" value="1"/>
</dbReference>
<dbReference type="InterPro" id="IPR001433">
    <property type="entry name" value="OxRdtase_FAD/NAD-bd"/>
</dbReference>
<dbReference type="NCBIfam" id="TIGR01489">
    <property type="entry name" value="DKMTPPase-SF"/>
    <property type="match status" value="1"/>
</dbReference>
<dbReference type="Proteomes" id="UP000286921">
    <property type="component" value="Unassembled WGS sequence"/>
</dbReference>
<feature type="transmembrane region" description="Helical" evidence="17">
    <location>
        <begin position="1498"/>
        <end position="1519"/>
    </location>
</feature>
<keyword evidence="6 17" id="KW-0812">Transmembrane</keyword>
<evidence type="ECO:0000256" key="6">
    <source>
        <dbReference type="ARBA" id="ARBA00022692"/>
    </source>
</evidence>
<reference evidence="21 22" key="1">
    <citation type="submission" date="2016-09" db="EMBL/GenBank/DDBJ databases">
        <title>Aspergillus awamori IFM 58123T.</title>
        <authorList>
            <person name="Kusuya Y."/>
            <person name="Shimizu M."/>
            <person name="Takahashi H."/>
            <person name="Yaguchi T."/>
        </authorList>
    </citation>
    <scope>NUCLEOTIDE SEQUENCE [LARGE SCALE GENOMIC DNA]</scope>
    <source>
        <strain evidence="21 22">IFM 58123</strain>
    </source>
</reference>
<dbReference type="SUPFAM" id="SSF63380">
    <property type="entry name" value="Riboflavin synthase domain-like"/>
    <property type="match status" value="1"/>
</dbReference>
<keyword evidence="10 17" id="KW-1133">Transmembrane helix</keyword>
<feature type="transmembrane region" description="Helical" evidence="17">
    <location>
        <begin position="1540"/>
        <end position="1559"/>
    </location>
</feature>
<dbReference type="InterPro" id="IPR036400">
    <property type="entry name" value="Cyt_B5-like_heme/steroid_sf"/>
</dbReference>
<dbReference type="InterPro" id="IPR017927">
    <property type="entry name" value="FAD-bd_FR_type"/>
</dbReference>
<dbReference type="CDD" id="cd06183">
    <property type="entry name" value="cyt_b5_reduct_like"/>
    <property type="match status" value="1"/>
</dbReference>
<dbReference type="Gene3D" id="2.40.30.10">
    <property type="entry name" value="Translation factors"/>
    <property type="match status" value="1"/>
</dbReference>
<feature type="transmembrane region" description="Helical" evidence="17">
    <location>
        <begin position="1597"/>
        <end position="1621"/>
    </location>
</feature>
<evidence type="ECO:0000259" key="19">
    <source>
        <dbReference type="PROSITE" id="PS50850"/>
    </source>
</evidence>
<keyword evidence="8" id="KW-0378">Hydrolase</keyword>
<dbReference type="InterPro" id="IPR008333">
    <property type="entry name" value="Cbr1-like_FAD-bd_dom"/>
</dbReference>
<gene>
    <name evidence="21" type="ORF">AAWM_09951</name>
</gene>
<protein>
    <submittedName>
        <fullName evidence="21">Uncharacterized MFS-type transporter C947.06c</fullName>
    </submittedName>
</protein>
<dbReference type="SMART" id="SM00906">
    <property type="entry name" value="Fungal_trans"/>
    <property type="match status" value="1"/>
</dbReference>
<evidence type="ECO:0000256" key="10">
    <source>
        <dbReference type="ARBA" id="ARBA00022989"/>
    </source>
</evidence>
<dbReference type="PROSITE" id="PS50255">
    <property type="entry name" value="CYTOCHROME_B5_2"/>
    <property type="match status" value="1"/>
</dbReference>
<evidence type="ECO:0000256" key="11">
    <source>
        <dbReference type="ARBA" id="ARBA00023002"/>
    </source>
</evidence>
<proteinExistence type="inferred from homology"/>
<dbReference type="InterPro" id="IPR036259">
    <property type="entry name" value="MFS_trans_sf"/>
</dbReference>
<dbReference type="PANTHER" id="PTHR23502">
    <property type="entry name" value="MAJOR FACILITATOR SUPERFAMILY"/>
    <property type="match status" value="1"/>
</dbReference>
<dbReference type="GO" id="GO:0016491">
    <property type="term" value="F:oxidoreductase activity"/>
    <property type="evidence" value="ECO:0007669"/>
    <property type="project" value="UniProtKB-KW"/>
</dbReference>
<dbReference type="SUPFAM" id="SSF55856">
    <property type="entry name" value="Cytochrome b5-like heme/steroid binding domain"/>
    <property type="match status" value="1"/>
</dbReference>
<dbReference type="NCBIfam" id="TIGR01488">
    <property type="entry name" value="HAD-SF-IB"/>
    <property type="match status" value="1"/>
</dbReference>